<sequence length="811" mass="86159">MTSTATPATESPVTADTSGAVTARYAGTRMPRVEDNRLLTGEGTFVDDVQRPGMLHACFVRSPFAHATIKGIDASAALALPGVRAVFTAADLNGDVVEAWHAVAGKDVADTPRPPLAEGVVKFVGDPVALVVAENRYLAEDAVDLVDVDYEPHPALADFRRSADSGVVVHDEYPDNVAGGLGGMPPDEEVFASAATVVSENVYQQMYVPVPIETRGMVVEWSAASAELTVWASTQTPHELRAFCARLLGLPAQRVRVIMRDTGGGFGQKVVPMREDMCIMLAARKVPAALKWIEDRRENLMSAGQSRHVDGTVRMAFDADGRILAVDIDFLQDVGAYPTPYPVLTTAAIGMFFPGPYRVPKASFNYKTIFSNTAGLHAYRGPWQYETLAREMLLDIGARKMGMDPAELRRINVLRGDEMPYFNPNGMPYDHVAPADTFEQAVKILDHEGFRKSQAEALEQGRYLGLGYSAYIEPTAAAQGYLGHEGCTIRIEPSGTVNVYVNGGSTGNSLETTVVQLTADVLGANVDDVHTIQGDTAVTPYGAGTQGSRSGPMTAGAVNEAGTTLRGQIIALAAHALGVEGSDLELSNSTITSRTDPDKSMTFGDLAFRTHYEPTQFPPGLASQLEATARFVSTAPIHWANATHACTCEVDVDTGHVTLTRYIVSEDVGPMINPNVVEGQIAGGTVQGIGGALLEQLSYDTDGNPLSSTFVDYLLPTATEVPTIEYGHVEIPGPGVGGYKGCGEGGAIGSTPAVINAINDALAPLGVTVTQLPATPAHIVDLIERGSGGQERSDRGIKPRMERTTDSGTQE</sequence>
<dbReference type="Pfam" id="PF01315">
    <property type="entry name" value="Ald_Xan_dh_C"/>
    <property type="match status" value="1"/>
</dbReference>
<evidence type="ECO:0000256" key="1">
    <source>
        <dbReference type="ARBA" id="ARBA00022505"/>
    </source>
</evidence>
<evidence type="ECO:0000256" key="2">
    <source>
        <dbReference type="ARBA" id="ARBA00023002"/>
    </source>
</evidence>
<dbReference type="Gene3D" id="3.30.365.10">
    <property type="entry name" value="Aldehyde oxidase/xanthine dehydrogenase, molybdopterin binding domain"/>
    <property type="match status" value="4"/>
</dbReference>
<dbReference type="Gene3D" id="3.90.1170.50">
    <property type="entry name" value="Aldehyde oxidase/xanthine dehydrogenase, a/b hammerhead"/>
    <property type="match status" value="1"/>
</dbReference>
<evidence type="ECO:0000256" key="3">
    <source>
        <dbReference type="ARBA" id="ARBA00053029"/>
    </source>
</evidence>
<evidence type="ECO:0000313" key="7">
    <source>
        <dbReference type="Proteomes" id="UP000467193"/>
    </source>
</evidence>
<keyword evidence="7" id="KW-1185">Reference proteome</keyword>
<dbReference type="AlphaFoldDB" id="A0A7I7QID5"/>
<keyword evidence="1" id="KW-0500">Molybdenum</keyword>
<feature type="domain" description="Aldehyde oxidase/xanthine dehydrogenase a/b hammerhead" evidence="5">
    <location>
        <begin position="40"/>
        <end position="154"/>
    </location>
</feature>
<dbReference type="InterPro" id="IPR008274">
    <property type="entry name" value="AldOxase/xan_DH_MoCoBD1"/>
</dbReference>
<dbReference type="Proteomes" id="UP000467193">
    <property type="component" value="Chromosome"/>
</dbReference>
<comment type="cofactor">
    <cofactor evidence="3">
        <name>Mo-molybdopterin cytosine dinucleotide</name>
        <dbReference type="ChEBI" id="CHEBI:71308"/>
    </cofactor>
</comment>
<dbReference type="KEGG" id="msei:MSEDJ_01440"/>
<dbReference type="EMBL" id="AP022588">
    <property type="protein sequence ID" value="BBY26048.1"/>
    <property type="molecule type" value="Genomic_DNA"/>
</dbReference>
<evidence type="ECO:0000259" key="5">
    <source>
        <dbReference type="SMART" id="SM01008"/>
    </source>
</evidence>
<evidence type="ECO:0000313" key="6">
    <source>
        <dbReference type="EMBL" id="BBY26048.1"/>
    </source>
</evidence>
<dbReference type="InterPro" id="IPR036856">
    <property type="entry name" value="Ald_Oxase/Xan_DH_a/b_sf"/>
</dbReference>
<keyword evidence="2" id="KW-0560">Oxidoreductase</keyword>
<reference evidence="6 7" key="1">
    <citation type="journal article" date="2019" name="Emerg. Microbes Infect.">
        <title>Comprehensive subspecies identification of 175 nontuberculous mycobacteria species based on 7547 genomic profiles.</title>
        <authorList>
            <person name="Matsumoto Y."/>
            <person name="Kinjo T."/>
            <person name="Motooka D."/>
            <person name="Nabeya D."/>
            <person name="Jung N."/>
            <person name="Uechi K."/>
            <person name="Horii T."/>
            <person name="Iida T."/>
            <person name="Fujita J."/>
            <person name="Nakamura S."/>
        </authorList>
    </citation>
    <scope>NUCLEOTIDE SEQUENCE [LARGE SCALE GENOMIC DNA]</scope>
    <source>
        <strain evidence="6 7">JCM 17899</strain>
    </source>
</reference>
<dbReference type="GO" id="GO:0005506">
    <property type="term" value="F:iron ion binding"/>
    <property type="evidence" value="ECO:0007669"/>
    <property type="project" value="InterPro"/>
</dbReference>
<dbReference type="InterPro" id="IPR037165">
    <property type="entry name" value="AldOxase/xan_DH_Mopterin-bd_sf"/>
</dbReference>
<dbReference type="GO" id="GO:0016491">
    <property type="term" value="F:oxidoreductase activity"/>
    <property type="evidence" value="ECO:0007669"/>
    <property type="project" value="UniProtKB-KW"/>
</dbReference>
<dbReference type="FunFam" id="3.30.365.10:FF:000001">
    <property type="entry name" value="Xanthine dehydrogenase oxidase"/>
    <property type="match status" value="1"/>
</dbReference>
<protein>
    <submittedName>
        <fullName evidence="6">Xanthine dehydrogenase</fullName>
    </submittedName>
</protein>
<dbReference type="PANTHER" id="PTHR11908">
    <property type="entry name" value="XANTHINE DEHYDROGENASE"/>
    <property type="match status" value="1"/>
</dbReference>
<evidence type="ECO:0000256" key="4">
    <source>
        <dbReference type="SAM" id="MobiDB-lite"/>
    </source>
</evidence>
<dbReference type="SUPFAM" id="SSF54665">
    <property type="entry name" value="CO dehydrogenase molybdoprotein N-domain-like"/>
    <property type="match status" value="1"/>
</dbReference>
<dbReference type="SUPFAM" id="SSF56003">
    <property type="entry name" value="Molybdenum cofactor-binding domain"/>
    <property type="match status" value="1"/>
</dbReference>
<gene>
    <name evidence="6" type="ORF">MSEDJ_01440</name>
</gene>
<accession>A0A7I7QID5</accession>
<dbReference type="Pfam" id="PF02738">
    <property type="entry name" value="MoCoBD_1"/>
    <property type="match status" value="1"/>
</dbReference>
<feature type="region of interest" description="Disordered" evidence="4">
    <location>
        <begin position="784"/>
        <end position="811"/>
    </location>
</feature>
<feature type="compositionally biased region" description="Basic and acidic residues" evidence="4">
    <location>
        <begin position="791"/>
        <end position="805"/>
    </location>
</feature>
<dbReference type="Pfam" id="PF20256">
    <property type="entry name" value="MoCoBD_2"/>
    <property type="match status" value="1"/>
</dbReference>
<dbReference type="PANTHER" id="PTHR11908:SF132">
    <property type="entry name" value="ALDEHYDE OXIDASE 1-RELATED"/>
    <property type="match status" value="1"/>
</dbReference>
<dbReference type="InterPro" id="IPR046867">
    <property type="entry name" value="AldOxase/xan_DH_MoCoBD2"/>
</dbReference>
<dbReference type="InterPro" id="IPR016208">
    <property type="entry name" value="Ald_Oxase/xanthine_DH-like"/>
</dbReference>
<organism evidence="6 7">
    <name type="scientific">Mycolicibacterium sediminis</name>
    <dbReference type="NCBI Taxonomy" id="1286180"/>
    <lineage>
        <taxon>Bacteria</taxon>
        <taxon>Bacillati</taxon>
        <taxon>Actinomycetota</taxon>
        <taxon>Actinomycetes</taxon>
        <taxon>Mycobacteriales</taxon>
        <taxon>Mycobacteriaceae</taxon>
        <taxon>Mycolicibacterium</taxon>
    </lineage>
</organism>
<name>A0A7I7QID5_9MYCO</name>
<proteinExistence type="predicted"/>
<dbReference type="SMART" id="SM01008">
    <property type="entry name" value="Ald_Xan_dh_C"/>
    <property type="match status" value="1"/>
</dbReference>
<dbReference type="InterPro" id="IPR000674">
    <property type="entry name" value="Ald_Oxase/Xan_DH_a/b"/>
</dbReference>